<sequence>MSSNSDSSKGKESSVDEKREGAVHSTAGETDPVDIPSSSNRPSNNNFEGAGAVGSSTSEDEGSSKRQRTTSSSLPSFVSASPPGFVTLEEIMKAANSVSKMALAHDIAVDEDFQLEKVDLPSNSIQKKMKEICHQAFWDVLKEELESDPPSYERALILLEEIRDWLLSLLLPHQTKTQQEIKDNIDIDLIRQQIIAGSLDMHSYSQYIVSLMARLCAPGRDDKIRELTGLRDLIPLYKGIFETLELMRIDMANFTIRMSRPHIAACSVEYERLKFDDYLKITPDGLRNTREWLLRNQEAPNSPSATSSSPSSSSTSITAHSVSSTLISAFMDLLKWDDKYPWPETMAMDEARFSELRNKLKSVEVTSSILLVSLSQNIGPLQSSVDFRISLKEHIAVVLGSAKTDQELESVMPNVASQVVQDISKALKSQHSTDLADEAAQLIVSQIIDLRHSDNRVRLIIHSRLMEFLRQVISSEVARPTQIPAGLSLFKTEIAGIAGRFARLVSHNRAVFAEHYANILKDYGNVSQ</sequence>
<dbReference type="Pfam" id="PF05794">
    <property type="entry name" value="Tcp11"/>
    <property type="match status" value="1"/>
</dbReference>
<comment type="similarity">
    <text evidence="1">Belongs to the TCP11 family.</text>
</comment>
<evidence type="ECO:0000256" key="2">
    <source>
        <dbReference type="SAM" id="MobiDB-lite"/>
    </source>
</evidence>
<dbReference type="PANTHER" id="PTHR12832:SF11">
    <property type="entry name" value="LD23868P"/>
    <property type="match status" value="1"/>
</dbReference>
<dbReference type="PANTHER" id="PTHR12832">
    <property type="entry name" value="TESTIS-SPECIFIC PROTEIN PBS13 T-COMPLEX 11"/>
    <property type="match status" value="1"/>
</dbReference>
<dbReference type="InterPro" id="IPR008862">
    <property type="entry name" value="Tcp11"/>
</dbReference>
<gene>
    <name evidence="3" type="primary">EOG090X04Z9</name>
</gene>
<dbReference type="EMBL" id="LR000144">
    <property type="protein sequence ID" value="SVE69763.1"/>
    <property type="molecule type" value="mRNA"/>
</dbReference>
<feature type="compositionally biased region" description="Basic and acidic residues" evidence="2">
    <location>
        <begin position="8"/>
        <end position="22"/>
    </location>
</feature>
<reference evidence="3" key="1">
    <citation type="submission" date="2018-08" db="EMBL/GenBank/DDBJ databases">
        <authorList>
            <person name="Cornetti L."/>
        </authorList>
    </citation>
    <scope>NUCLEOTIDE SEQUENCE</scope>
    <source>
        <strain evidence="3">FI-BAL1-1</strain>
    </source>
</reference>
<feature type="region of interest" description="Disordered" evidence="2">
    <location>
        <begin position="1"/>
        <end position="79"/>
    </location>
</feature>
<dbReference type="AlphaFoldDB" id="A0A4Y7LR14"/>
<accession>A0A4Y7LR14</accession>
<dbReference type="GO" id="GO:0007165">
    <property type="term" value="P:signal transduction"/>
    <property type="evidence" value="ECO:0007669"/>
    <property type="project" value="TreeGrafter"/>
</dbReference>
<organism evidence="3">
    <name type="scientific">Eubosmina coregoni</name>
    <dbReference type="NCBI Taxonomy" id="186181"/>
    <lineage>
        <taxon>Eukaryota</taxon>
        <taxon>Metazoa</taxon>
        <taxon>Ecdysozoa</taxon>
        <taxon>Arthropoda</taxon>
        <taxon>Crustacea</taxon>
        <taxon>Branchiopoda</taxon>
        <taxon>Diplostraca</taxon>
        <taxon>Cladocera</taxon>
        <taxon>Anomopoda</taxon>
        <taxon>Bosminidae</taxon>
        <taxon>Eubosmina</taxon>
    </lineage>
</organism>
<name>A0A4Y7LR14_9CRUS</name>
<evidence type="ECO:0000313" key="3">
    <source>
        <dbReference type="EMBL" id="SVE69763.1"/>
    </source>
</evidence>
<protein>
    <submittedName>
        <fullName evidence="3">EOG090X04Z9</fullName>
    </submittedName>
</protein>
<proteinExistence type="evidence at transcript level"/>
<evidence type="ECO:0000256" key="1">
    <source>
        <dbReference type="ARBA" id="ARBA00010954"/>
    </source>
</evidence>
<feature type="compositionally biased region" description="Low complexity" evidence="2">
    <location>
        <begin position="36"/>
        <end position="46"/>
    </location>
</feature>